<dbReference type="Gene3D" id="3.30.70.2390">
    <property type="match status" value="1"/>
</dbReference>
<sequence length="210" mass="21100">MSSPDSPSTSHPARAAGFALLGVALVALVIGVFTLFTGSDGDQTATGSSSSQPPPASGTSSESVAPPASTEPPAATTSAPTTTTETAPPASSAAAPTGATTPPPDGQPTVAKPPVRVYNNSTISGLAARVAEDVERSGWTVAGTGNYSQGQIPTTTVYYRPGTDEEESAKALAAVMQARVEARFDGIQDAHDGIIVIVTNDYKGALSNKK</sequence>
<keyword evidence="2" id="KW-0812">Transmembrane</keyword>
<accession>A0A9X2VMI5</accession>
<evidence type="ECO:0000256" key="1">
    <source>
        <dbReference type="SAM" id="MobiDB-lite"/>
    </source>
</evidence>
<gene>
    <name evidence="4" type="ORF">NZH93_18575</name>
</gene>
<dbReference type="InterPro" id="IPR027381">
    <property type="entry name" value="LytR/CpsA/Psr_C"/>
</dbReference>
<keyword evidence="2" id="KW-0472">Membrane</keyword>
<evidence type="ECO:0000256" key="2">
    <source>
        <dbReference type="SAM" id="Phobius"/>
    </source>
</evidence>
<reference evidence="4" key="1">
    <citation type="submission" date="2022-08" db="EMBL/GenBank/DDBJ databases">
        <authorList>
            <person name="Tistechok S."/>
            <person name="Samborskyy M."/>
            <person name="Roman I."/>
        </authorList>
    </citation>
    <scope>NUCLEOTIDE SEQUENCE</scope>
    <source>
        <strain evidence="4">DSM 103496</strain>
    </source>
</reference>
<evidence type="ECO:0000259" key="3">
    <source>
        <dbReference type="Pfam" id="PF13399"/>
    </source>
</evidence>
<dbReference type="Proteomes" id="UP001141259">
    <property type="component" value="Unassembled WGS sequence"/>
</dbReference>
<evidence type="ECO:0000313" key="4">
    <source>
        <dbReference type="EMBL" id="MCS7478869.1"/>
    </source>
</evidence>
<comment type="caution">
    <text evidence="4">The sequence shown here is derived from an EMBL/GenBank/DDBJ whole genome shotgun (WGS) entry which is preliminary data.</text>
</comment>
<feature type="compositionally biased region" description="Low complexity" evidence="1">
    <location>
        <begin position="43"/>
        <end position="100"/>
    </location>
</feature>
<proteinExistence type="predicted"/>
<dbReference type="AlphaFoldDB" id="A0A9X2VMI5"/>
<protein>
    <submittedName>
        <fullName evidence="4">LytR C-terminal domain-containing protein</fullName>
    </submittedName>
</protein>
<feature type="transmembrane region" description="Helical" evidence="2">
    <location>
        <begin position="15"/>
        <end position="36"/>
    </location>
</feature>
<organism evidence="4 5">
    <name type="scientific">Umezawaea endophytica</name>
    <dbReference type="NCBI Taxonomy" id="1654476"/>
    <lineage>
        <taxon>Bacteria</taxon>
        <taxon>Bacillati</taxon>
        <taxon>Actinomycetota</taxon>
        <taxon>Actinomycetes</taxon>
        <taxon>Pseudonocardiales</taxon>
        <taxon>Pseudonocardiaceae</taxon>
        <taxon>Umezawaea</taxon>
    </lineage>
</organism>
<keyword evidence="2" id="KW-1133">Transmembrane helix</keyword>
<feature type="region of interest" description="Disordered" evidence="1">
    <location>
        <begin position="41"/>
        <end position="115"/>
    </location>
</feature>
<dbReference type="EMBL" id="JANYMP010000008">
    <property type="protein sequence ID" value="MCS7478869.1"/>
    <property type="molecule type" value="Genomic_DNA"/>
</dbReference>
<name>A0A9X2VMI5_9PSEU</name>
<feature type="domain" description="LytR/CpsA/Psr regulator C-terminal" evidence="3">
    <location>
        <begin position="114"/>
        <end position="202"/>
    </location>
</feature>
<dbReference type="Pfam" id="PF13399">
    <property type="entry name" value="LytR_C"/>
    <property type="match status" value="1"/>
</dbReference>
<keyword evidence="5" id="KW-1185">Reference proteome</keyword>
<dbReference type="RefSeq" id="WP_259624376.1">
    <property type="nucleotide sequence ID" value="NZ_JANYMP010000008.1"/>
</dbReference>
<evidence type="ECO:0000313" key="5">
    <source>
        <dbReference type="Proteomes" id="UP001141259"/>
    </source>
</evidence>